<dbReference type="RefSeq" id="WP_327968523.1">
    <property type="nucleotide sequence ID" value="NZ_JARMQG010000179.1"/>
</dbReference>
<keyword evidence="1" id="KW-0804">Transcription</keyword>
<dbReference type="PIRSF" id="PIRSF016897">
    <property type="entry name" value="GlpP"/>
    <property type="match status" value="1"/>
</dbReference>
<accession>A0ABU6NCB6</accession>
<dbReference type="Pfam" id="PF04309">
    <property type="entry name" value="G3P_antiterm"/>
    <property type="match status" value="1"/>
</dbReference>
<comment type="function">
    <text evidence="1">Regulates expression of the glpD operon. In the presence of glycerol 3-phosphate (G3P) causes antitermination of transcription of glpD at the inverted repeat of the leader region to enhance its transcription. Binds and stabilizes glpD leader mRNA.</text>
</comment>
<evidence type="ECO:0000256" key="1">
    <source>
        <dbReference type="PIRNR" id="PIRNR016897"/>
    </source>
</evidence>
<protein>
    <recommendedName>
        <fullName evidence="1">Glycerol uptake operon antiterminator regulatory protein</fullName>
    </recommendedName>
</protein>
<reference evidence="2 3" key="1">
    <citation type="submission" date="2023-03" db="EMBL/GenBank/DDBJ databases">
        <title>Bacillus Genome Sequencing.</title>
        <authorList>
            <person name="Dunlap C."/>
        </authorList>
    </citation>
    <scope>NUCLEOTIDE SEQUENCE [LARGE SCALE GENOMIC DNA]</scope>
    <source>
        <strain evidence="2 3">B-14544</strain>
    </source>
</reference>
<dbReference type="SUPFAM" id="SSF110391">
    <property type="entry name" value="GlpP-like"/>
    <property type="match status" value="1"/>
</dbReference>
<keyword evidence="1" id="KW-0805">Transcription regulation</keyword>
<comment type="caution">
    <text evidence="2">The sequence shown here is derived from an EMBL/GenBank/DDBJ whole genome shotgun (WGS) entry which is preliminary data.</text>
</comment>
<keyword evidence="1" id="KW-0694">RNA-binding</keyword>
<dbReference type="PANTHER" id="PTHR35787:SF1">
    <property type="entry name" value="GLYCEROL UPTAKE OPERON ANTITERMINATOR REGULATORY PROTEIN"/>
    <property type="match status" value="1"/>
</dbReference>
<organism evidence="2 3">
    <name type="scientific">Bacillus xiapuensis</name>
    <dbReference type="NCBI Taxonomy" id="2014075"/>
    <lineage>
        <taxon>Bacteria</taxon>
        <taxon>Bacillati</taxon>
        <taxon>Bacillota</taxon>
        <taxon>Bacilli</taxon>
        <taxon>Bacillales</taxon>
        <taxon>Bacillaceae</taxon>
        <taxon>Bacillus</taxon>
    </lineage>
</organism>
<proteinExistence type="predicted"/>
<dbReference type="Gene3D" id="3.20.20.70">
    <property type="entry name" value="Aldolase class I"/>
    <property type="match status" value="1"/>
</dbReference>
<dbReference type="InterPro" id="IPR006699">
    <property type="entry name" value="GlpP"/>
</dbReference>
<name>A0ABU6NCB6_9BACI</name>
<keyword evidence="1" id="KW-0319">Glycerol metabolism</keyword>
<sequence length="191" mass="21614">MINQSILPASTNMKEFERFLKSSYEIGVFLDMHIAQIKNINLLAKQYGKKMIYHVDLIHGIKNDEYATEYICQEFKPFGLISTKSSVILKAKQKGVLAVQRIFLIDSHALEKSFSLIEKTRPDFIEVLPGAMPWMITEVKDRIGIPIFAGGLIRTPEEVKNALNAGALAITTSKRELWDTFASVKNPCSFF</sequence>
<evidence type="ECO:0000313" key="2">
    <source>
        <dbReference type="EMBL" id="MED3563472.1"/>
    </source>
</evidence>
<dbReference type="EMBL" id="JARMQG010000179">
    <property type="protein sequence ID" value="MED3563472.1"/>
    <property type="molecule type" value="Genomic_DNA"/>
</dbReference>
<dbReference type="InterPro" id="IPR013785">
    <property type="entry name" value="Aldolase_TIM"/>
</dbReference>
<dbReference type="Proteomes" id="UP001330749">
    <property type="component" value="Unassembled WGS sequence"/>
</dbReference>
<gene>
    <name evidence="2" type="ORF">P4447_13620</name>
</gene>
<keyword evidence="3" id="KW-1185">Reference proteome</keyword>
<dbReference type="PANTHER" id="PTHR35787">
    <property type="entry name" value="GLYCEROL UPTAKE OPERON ANTITERMINATOR REGULATORY PROTEIN"/>
    <property type="match status" value="1"/>
</dbReference>
<evidence type="ECO:0000313" key="3">
    <source>
        <dbReference type="Proteomes" id="UP001330749"/>
    </source>
</evidence>